<sequence length="712" mass="82217">MTPLVTVSDSLQALLEQALEAGLLESPPQTWTELLQQLPHKTLVQACQESPVGKTLPNAFYVHRSAVAALPLPLRLYEGYAAGGVENLDNATLVKFSLSQPQLSYLSYPDFDRDPHPPLVQSILVNLRQGTVSCRNYQDSKNPPILHRKETFVQPSYPGYEQFQTLTQQEEALGLLDNTRHIGTRNNWQRYLKDVGVEIQGHQVQRRQVENPVKARIERHRAAMMRHDFSRPLKFALEAGLLTPEMTFFDYGCGYGGDVERLQQRGLTAQGWDPYYAPETALQPAQFVNLGYVINVIEEPQERREALQKAWALTEGVLLVAAQVLVRDRDEDDVVYGDGVVTQRGTFQKYYEQEELKAYIDGVLGVDAIPVGLGVYAVFRDREQQEQFRASRFRSQSHTPRVRVSVQRFEESRETLEPLMQFFSDRGRLPKPTELAEEADIIDLFGSLRRAFRLVLQATDEADWDAIAERRRQELLIYLALTALGDRPRFSELTPAIRYDIRAFFGNYKQALMAADLMLYGLGSLERLGKLCDRSPIGQRSPRGLTVHISAFNHLDPILRLYEGCASHTIGRMDDTTLIQFHTQRPKISYFHCPDFDTNPHPLIKTIMQIDLQDLRVHRYTYDLFENPFVLHKKEDFVTPDYPHYDRFTRLSRQEQKWGLLDDLEAIRRYRQWLKCLKANGAELRGHRVYWRKDVDPYQKRVIQARKQRSQP</sequence>
<evidence type="ECO:0000313" key="2">
    <source>
        <dbReference type="Proteomes" id="UP001056708"/>
    </source>
</evidence>
<proteinExistence type="predicted"/>
<dbReference type="InterPro" id="IPR024019">
    <property type="entry name" value="CHP04096"/>
</dbReference>
<reference evidence="1" key="1">
    <citation type="submission" date="2022-06" db="EMBL/GenBank/DDBJ databases">
        <title>Genome sequence of Phormidium yuhuli AB48 isolated from an industrial photobioreactor environment.</title>
        <authorList>
            <person name="Qiu Y."/>
            <person name="Noonan A.J.C."/>
            <person name="Dofher K."/>
            <person name="Koch M."/>
            <person name="Kieft B."/>
            <person name="Lin X."/>
            <person name="Ziels R.M."/>
            <person name="Hallam S.J."/>
        </authorList>
    </citation>
    <scope>NUCLEOTIDE SEQUENCE</scope>
    <source>
        <strain evidence="1">AB48</strain>
    </source>
</reference>
<keyword evidence="1" id="KW-0808">Transferase</keyword>
<keyword evidence="1" id="KW-0489">Methyltransferase</keyword>
<dbReference type="Proteomes" id="UP001056708">
    <property type="component" value="Chromosome"/>
</dbReference>
<evidence type="ECO:0000313" key="1">
    <source>
        <dbReference type="EMBL" id="USR90214.1"/>
    </source>
</evidence>
<dbReference type="NCBIfam" id="TIGR04096">
    <property type="entry name" value="dnd_rel_methyl"/>
    <property type="match status" value="2"/>
</dbReference>
<keyword evidence="2" id="KW-1185">Reference proteome</keyword>
<dbReference type="RefSeq" id="WP_252662123.1">
    <property type="nucleotide sequence ID" value="NZ_CP098611.1"/>
</dbReference>
<organism evidence="1 2">
    <name type="scientific">Phormidium yuhuli AB48</name>
    <dbReference type="NCBI Taxonomy" id="2940671"/>
    <lineage>
        <taxon>Bacteria</taxon>
        <taxon>Bacillati</taxon>
        <taxon>Cyanobacteriota</taxon>
        <taxon>Cyanophyceae</taxon>
        <taxon>Oscillatoriophycideae</taxon>
        <taxon>Oscillatoriales</taxon>
        <taxon>Oscillatoriaceae</taxon>
        <taxon>Phormidium</taxon>
        <taxon>Phormidium yuhuli</taxon>
    </lineage>
</organism>
<accession>A0ABY5ALY9</accession>
<gene>
    <name evidence="1" type="ORF">NEA10_15355</name>
</gene>
<protein>
    <submittedName>
        <fullName evidence="1">DNA phosphorothioation-associated putative methyltransferase</fullName>
    </submittedName>
</protein>
<dbReference type="GO" id="GO:0032259">
    <property type="term" value="P:methylation"/>
    <property type="evidence" value="ECO:0007669"/>
    <property type="project" value="UniProtKB-KW"/>
</dbReference>
<name>A0ABY5ALY9_9CYAN</name>
<dbReference type="GO" id="GO:0008168">
    <property type="term" value="F:methyltransferase activity"/>
    <property type="evidence" value="ECO:0007669"/>
    <property type="project" value="UniProtKB-KW"/>
</dbReference>
<dbReference type="EMBL" id="CP098611">
    <property type="protein sequence ID" value="USR90214.1"/>
    <property type="molecule type" value="Genomic_DNA"/>
</dbReference>